<evidence type="ECO:0000259" key="2">
    <source>
        <dbReference type="Pfam" id="PF03432"/>
    </source>
</evidence>
<gene>
    <name evidence="3" type="ORF">PNV70_13625</name>
</gene>
<evidence type="ECO:0000256" key="1">
    <source>
        <dbReference type="SAM" id="MobiDB-lite"/>
    </source>
</evidence>
<dbReference type="Pfam" id="PF03432">
    <property type="entry name" value="Relaxase"/>
    <property type="match status" value="1"/>
</dbReference>
<comment type="caution">
    <text evidence="3">The sequence shown here is derived from an EMBL/GenBank/DDBJ whole genome shotgun (WGS) entry which is preliminary data.</text>
</comment>
<accession>A0AAW6E056</accession>
<evidence type="ECO:0000313" key="4">
    <source>
        <dbReference type="Proteomes" id="UP001211421"/>
    </source>
</evidence>
<dbReference type="RefSeq" id="WP_195552199.1">
    <property type="nucleotide sequence ID" value="NZ_JAXYCK010000121.1"/>
</dbReference>
<feature type="region of interest" description="Disordered" evidence="1">
    <location>
        <begin position="536"/>
        <end position="560"/>
    </location>
</feature>
<dbReference type="EMBL" id="JAQMLS010000012">
    <property type="protein sequence ID" value="MDB8743103.1"/>
    <property type="molecule type" value="Genomic_DNA"/>
</dbReference>
<dbReference type="InterPro" id="IPR005094">
    <property type="entry name" value="Endonuclease_MobA/VirD2"/>
</dbReference>
<proteinExistence type="predicted"/>
<dbReference type="AlphaFoldDB" id="A0AAW6E056"/>
<name>A0AAW6E056_9FIRM</name>
<feature type="region of interest" description="Disordered" evidence="1">
    <location>
        <begin position="337"/>
        <end position="370"/>
    </location>
</feature>
<dbReference type="Proteomes" id="UP001211421">
    <property type="component" value="Unassembled WGS sequence"/>
</dbReference>
<feature type="compositionally biased region" description="Basic and acidic residues" evidence="1">
    <location>
        <begin position="537"/>
        <end position="560"/>
    </location>
</feature>
<feature type="domain" description="MobA/VirD2-like nuclease" evidence="2">
    <location>
        <begin position="19"/>
        <end position="155"/>
    </location>
</feature>
<evidence type="ECO:0000313" key="3">
    <source>
        <dbReference type="EMBL" id="MDB8743103.1"/>
    </source>
</evidence>
<reference evidence="3" key="1">
    <citation type="submission" date="2023-01" db="EMBL/GenBank/DDBJ databases">
        <title>Human gut microbiome strain richness.</title>
        <authorList>
            <person name="Chen-Liaw A."/>
        </authorList>
    </citation>
    <scope>NUCLEOTIDE SEQUENCE</scope>
    <source>
        <strain evidence="3">D59st1_B8_D59t2_181005</strain>
    </source>
</reference>
<sequence length="560" mass="64115">MAYTSIHTIRATVSAAIAYITRDDKTVNSVYVNSYACRSDSAGASEDFRTVRGTGTGRTQILAYHMIQSFAPGEVTPGQAMQIGEELCDRYLKDDYQYVIAVHNDKDHLHCHIIFNNTNLYNGLSFTTEHNQGRKSERAWAELREISDEICAEHGISVIEPIGKGVSHYENKMQKDGKSWKEKLRVRIAEVMLYSRDFADFLRNCTASGIEYVYTPHNKYKLKFKLSGDGQQRFTRAETLGEGFTVESITEQIAEIQEKLSAENVTPDMLIEPPKPVVPKTEPKQTVTAPTTLKQSAEPETITEMSETAKRKAAAEQVEKFFAARRARRQAQLDMLNASASKPAESKPELSAPTPQPTPAESKAPEKKEDVWAQIRGMRDSDKMIADLEAGGITSLDDLRGFFWNFKHPDDHTDELAELDKKIRGIDKLINMMKQHSQNYDIYKEYQERSAFTQKHFRKKNAAAIDAFEEADKYIAEHIKAYYIKGKPPKLCDLQAKSTKLKEKYNALVPEHCAFVTKRDTAHKYTRQVRNYLQNKEQQERNRQYQEKKRTQQRRKDTLE</sequence>
<feature type="compositionally biased region" description="Low complexity" evidence="1">
    <location>
        <begin position="278"/>
        <end position="288"/>
    </location>
</feature>
<organism evidence="3 4">
    <name type="scientific">Ruminococcus bicirculans</name>
    <name type="common">ex Wegman et al. 2014</name>
    <dbReference type="NCBI Taxonomy" id="1160721"/>
    <lineage>
        <taxon>Bacteria</taxon>
        <taxon>Bacillati</taxon>
        <taxon>Bacillota</taxon>
        <taxon>Clostridia</taxon>
        <taxon>Eubacteriales</taxon>
        <taxon>Oscillospiraceae</taxon>
        <taxon>Ruminococcus</taxon>
    </lineage>
</organism>
<dbReference type="Gene3D" id="3.30.930.30">
    <property type="match status" value="1"/>
</dbReference>
<protein>
    <submittedName>
        <fullName evidence="3">Relaxase/mobilization nuclease domain-containing protein</fullName>
    </submittedName>
</protein>
<feature type="region of interest" description="Disordered" evidence="1">
    <location>
        <begin position="269"/>
        <end position="311"/>
    </location>
</feature>